<keyword evidence="1" id="KW-0614">Plasmid</keyword>
<geneLocation type="plasmid" evidence="1">
    <name>p707804-3FII</name>
</geneLocation>
<dbReference type="EMBL" id="MH909329">
    <property type="protein sequence ID" value="QBQ66555.1"/>
    <property type="molecule type" value="Genomic_DNA"/>
</dbReference>
<evidence type="ECO:0000313" key="1">
    <source>
        <dbReference type="EMBL" id="QBQ66555.1"/>
    </source>
</evidence>
<dbReference type="RefSeq" id="WP_172693804.1">
    <property type="nucleotide sequence ID" value="NZ_MH909329.1"/>
</dbReference>
<reference evidence="1" key="1">
    <citation type="submission" date="2018-09" db="EMBL/GenBank/DDBJ databases">
        <authorList>
            <person name="Yuan Q."/>
            <person name="Jiang X."/>
            <person name="Jing Y."/>
            <person name="Cheng Q."/>
            <person name="Zhou D."/>
        </authorList>
    </citation>
    <scope>NUCLEOTIDE SEQUENCE</scope>
    <source>
        <strain evidence="1">150707804</strain>
        <plasmid evidence="1">p707804-3FII</plasmid>
    </source>
</reference>
<accession>A0A482LYZ6</accession>
<proteinExistence type="predicted"/>
<protein>
    <submittedName>
        <fullName evidence="1">Uncharacterized protein</fullName>
    </submittedName>
</protein>
<organism evidence="1">
    <name type="scientific">Leclercia adecarboxylata</name>
    <dbReference type="NCBI Taxonomy" id="83655"/>
    <lineage>
        <taxon>Bacteria</taxon>
        <taxon>Pseudomonadati</taxon>
        <taxon>Pseudomonadota</taxon>
        <taxon>Gammaproteobacteria</taxon>
        <taxon>Enterobacterales</taxon>
        <taxon>Enterobacteriaceae</taxon>
        <taxon>Leclercia</taxon>
    </lineage>
</organism>
<dbReference type="AlphaFoldDB" id="A0A482LYZ6"/>
<name>A0A482LYZ6_9ENTR</name>
<sequence>MEKREIENYIPDALISSLDEARKNIVSHFKSLTVNQKDHYDYKFGFKKKGGYKKRDDASFNGLYVNLSNEVYDSIKDGFGKNIAELVYKKDTKITKHDFAARCGRINAEFNIICEAIERIL</sequence>